<feature type="domain" description="AB hydrolase-1" evidence="1">
    <location>
        <begin position="14"/>
        <end position="248"/>
    </location>
</feature>
<dbReference type="InterPro" id="IPR000073">
    <property type="entry name" value="AB_hydrolase_1"/>
</dbReference>
<dbReference type="Pfam" id="PF00561">
    <property type="entry name" value="Abhydrolase_1"/>
    <property type="match status" value="1"/>
</dbReference>
<keyword evidence="3" id="KW-1185">Reference proteome</keyword>
<dbReference type="HOGENOM" id="CLU_020336_31_0_7"/>
<reference evidence="2 3" key="1">
    <citation type="journal article" date="2014" name="Nature">
        <title>An environmental bacterial taxon with a large and distinct metabolic repertoire.</title>
        <authorList>
            <person name="Wilson M.C."/>
            <person name="Mori T."/>
            <person name="Ruckert C."/>
            <person name="Uria A.R."/>
            <person name="Helf M.J."/>
            <person name="Takada K."/>
            <person name="Gernert C."/>
            <person name="Steffens U.A."/>
            <person name="Heycke N."/>
            <person name="Schmitt S."/>
            <person name="Rinke C."/>
            <person name="Helfrich E.J."/>
            <person name="Brachmann A.O."/>
            <person name="Gurgui C."/>
            <person name="Wakimoto T."/>
            <person name="Kracht M."/>
            <person name="Crusemann M."/>
            <person name="Hentschel U."/>
            <person name="Abe I."/>
            <person name="Matsunaga S."/>
            <person name="Kalinowski J."/>
            <person name="Takeyama H."/>
            <person name="Piel J."/>
        </authorList>
    </citation>
    <scope>NUCLEOTIDE SEQUENCE [LARGE SCALE GENOMIC DNA]</scope>
    <source>
        <strain evidence="3">TSY1</strain>
    </source>
</reference>
<name>W4L4L5_ENTF1</name>
<protein>
    <submittedName>
        <fullName evidence="2">Alpha/beta hydrolase</fullName>
    </submittedName>
</protein>
<dbReference type="PATRIC" id="fig|1429438.4.peg.7870"/>
<comment type="caution">
    <text evidence="2">The sequence shown here is derived from an EMBL/GenBank/DDBJ whole genome shotgun (WGS) entry which is preliminary data.</text>
</comment>
<accession>W4L4L5</accession>
<evidence type="ECO:0000259" key="1">
    <source>
        <dbReference type="Pfam" id="PF00561"/>
    </source>
</evidence>
<dbReference type="Proteomes" id="UP000019141">
    <property type="component" value="Unassembled WGS sequence"/>
</dbReference>
<organism evidence="2 3">
    <name type="scientific">Entotheonella factor</name>
    <dbReference type="NCBI Taxonomy" id="1429438"/>
    <lineage>
        <taxon>Bacteria</taxon>
        <taxon>Pseudomonadati</taxon>
        <taxon>Nitrospinota/Tectimicrobiota group</taxon>
        <taxon>Candidatus Tectimicrobiota</taxon>
        <taxon>Candidatus Entotheonellia</taxon>
        <taxon>Candidatus Entotheonellales</taxon>
        <taxon>Candidatus Entotheonellaceae</taxon>
        <taxon>Candidatus Entotheonella</taxon>
    </lineage>
</organism>
<evidence type="ECO:0000313" key="2">
    <source>
        <dbReference type="EMBL" id="ETW92799.1"/>
    </source>
</evidence>
<sequence length="271" mass="29455">MTIAGDTWGDPNGPLVVLQHGGGQTRHAWKGAGETLGNAGYHAVAFDARGHGDSDWAPPDEYGHDYMVGDLIAVVEALGGQQPILVGASMGGGVSLVAIGEKHLEAAALVLVDMAPRIEPEGSRRIREFMSQKPEGFDTLEEVAEAIANYLPHRPRPRKLDGLAKNVRLGADGKYHWHWDPARRFGRSNENEAEYRARLHESANHLDLPTLLVRGGLSDVLSEEGAQSFLEQCPHAEYVNVGNAAHMVAGDRNDIFATSVIEFLHRIVPVR</sequence>
<keyword evidence="2" id="KW-0378">Hydrolase</keyword>
<dbReference type="InterPro" id="IPR029058">
    <property type="entry name" value="AB_hydrolase_fold"/>
</dbReference>
<proteinExistence type="predicted"/>
<evidence type="ECO:0000313" key="3">
    <source>
        <dbReference type="Proteomes" id="UP000019141"/>
    </source>
</evidence>
<gene>
    <name evidence="2" type="ORF">ETSY1_42095</name>
</gene>
<dbReference type="Gene3D" id="3.40.50.1820">
    <property type="entry name" value="alpha/beta hydrolase"/>
    <property type="match status" value="1"/>
</dbReference>
<dbReference type="EMBL" id="AZHW01001374">
    <property type="protein sequence ID" value="ETW92799.1"/>
    <property type="molecule type" value="Genomic_DNA"/>
</dbReference>
<dbReference type="AlphaFoldDB" id="W4L4L5"/>
<dbReference type="GO" id="GO:0016787">
    <property type="term" value="F:hydrolase activity"/>
    <property type="evidence" value="ECO:0007669"/>
    <property type="project" value="UniProtKB-KW"/>
</dbReference>
<dbReference type="PANTHER" id="PTHR43194:SF2">
    <property type="entry name" value="PEROXISOMAL MEMBRANE PROTEIN LPX1"/>
    <property type="match status" value="1"/>
</dbReference>
<dbReference type="SUPFAM" id="SSF53474">
    <property type="entry name" value="alpha/beta-Hydrolases"/>
    <property type="match status" value="1"/>
</dbReference>
<dbReference type="PANTHER" id="PTHR43194">
    <property type="entry name" value="HYDROLASE ALPHA/BETA FOLD FAMILY"/>
    <property type="match status" value="1"/>
</dbReference>
<dbReference type="InterPro" id="IPR050228">
    <property type="entry name" value="Carboxylesterase_BioH"/>
</dbReference>